<evidence type="ECO:0000259" key="1">
    <source>
        <dbReference type="Pfam" id="PF22936"/>
    </source>
</evidence>
<reference evidence="2" key="1">
    <citation type="submission" date="2018-11" db="EMBL/GenBank/DDBJ databases">
        <authorList>
            <consortium name="Genoscope - CEA"/>
            <person name="William W."/>
        </authorList>
    </citation>
    <scope>NUCLEOTIDE SEQUENCE</scope>
</reference>
<sequence>MATANEPTPQEVVFDDLNYEAWAPIMKATLVERGLWDVVENVAPPNPLRMPELAATIQAEDLSPWRDFVVKDTKAIHILQCSVPDSVFRQTLDAASAKDLWDLLQESNEQAKEGMERLLPEYQTLAFDIGPRTYDDDIIMSEGIGDVVMVTYKGKKKMIKNVFFVPKIDRNILTAGQNEGLWDVVENGVLPHPSRDPDPAATLDFDELCRWRDLVRQDMKALEILQSSLTDSIFKKTFSATSAKELWEMLEQAPDVSFDADMWMVYIHQHHQPYDSQREVFHYAG</sequence>
<proteinExistence type="predicted"/>
<organism evidence="2">
    <name type="scientific">Brassica oleracea</name>
    <name type="common">Wild cabbage</name>
    <dbReference type="NCBI Taxonomy" id="3712"/>
    <lineage>
        <taxon>Eukaryota</taxon>
        <taxon>Viridiplantae</taxon>
        <taxon>Streptophyta</taxon>
        <taxon>Embryophyta</taxon>
        <taxon>Tracheophyta</taxon>
        <taxon>Spermatophyta</taxon>
        <taxon>Magnoliopsida</taxon>
        <taxon>eudicotyledons</taxon>
        <taxon>Gunneridae</taxon>
        <taxon>Pentapetalae</taxon>
        <taxon>rosids</taxon>
        <taxon>malvids</taxon>
        <taxon>Brassicales</taxon>
        <taxon>Brassicaceae</taxon>
        <taxon>Brassiceae</taxon>
        <taxon>Brassica</taxon>
    </lineage>
</organism>
<name>A0A3P6F0F4_BRAOL</name>
<protein>
    <recommendedName>
        <fullName evidence="1">Retrovirus-related Pol polyprotein from transposon TNT 1-94-like beta-barrel domain-containing protein</fullName>
    </recommendedName>
</protein>
<dbReference type="EMBL" id="LR031877">
    <property type="protein sequence ID" value="VDD45490.1"/>
    <property type="molecule type" value="Genomic_DNA"/>
</dbReference>
<feature type="domain" description="Retrovirus-related Pol polyprotein from transposon TNT 1-94-like beta-barrel" evidence="1">
    <location>
        <begin position="132"/>
        <end position="177"/>
    </location>
</feature>
<dbReference type="AlphaFoldDB" id="A0A3P6F0F4"/>
<dbReference type="InterPro" id="IPR054722">
    <property type="entry name" value="PolX-like_BBD"/>
</dbReference>
<dbReference type="PANTHER" id="PTHR35317:SF23">
    <property type="entry name" value="OS04G0629600 PROTEIN"/>
    <property type="match status" value="1"/>
</dbReference>
<dbReference type="Pfam" id="PF14223">
    <property type="entry name" value="Retrotran_gag_2"/>
    <property type="match status" value="1"/>
</dbReference>
<evidence type="ECO:0000313" key="2">
    <source>
        <dbReference type="EMBL" id="VDD45490.1"/>
    </source>
</evidence>
<accession>A0A3P6F0F4</accession>
<dbReference type="PANTHER" id="PTHR35317">
    <property type="entry name" value="OS04G0629600 PROTEIN"/>
    <property type="match status" value="1"/>
</dbReference>
<dbReference type="Pfam" id="PF22936">
    <property type="entry name" value="Pol_BBD"/>
    <property type="match status" value="1"/>
</dbReference>
<gene>
    <name evidence="2" type="ORF">BOLC5T33037H</name>
</gene>